<keyword evidence="1" id="KW-0328">Glycosyltransferase</keyword>
<evidence type="ECO:0000313" key="5">
    <source>
        <dbReference type="EMBL" id="GAA4485990.1"/>
    </source>
</evidence>
<evidence type="ECO:0000256" key="1">
    <source>
        <dbReference type="ARBA" id="ARBA00022676"/>
    </source>
</evidence>
<keyword evidence="6" id="KW-1185">Reference proteome</keyword>
<evidence type="ECO:0000256" key="2">
    <source>
        <dbReference type="ARBA" id="ARBA00022679"/>
    </source>
</evidence>
<dbReference type="Pfam" id="PF00535">
    <property type="entry name" value="Glycos_transf_2"/>
    <property type="match status" value="1"/>
</dbReference>
<dbReference type="CDD" id="cd03801">
    <property type="entry name" value="GT4_PimA-like"/>
    <property type="match status" value="1"/>
</dbReference>
<evidence type="ECO:0000259" key="4">
    <source>
        <dbReference type="Pfam" id="PF13439"/>
    </source>
</evidence>
<dbReference type="Gene3D" id="3.90.550.10">
    <property type="entry name" value="Spore Coat Polysaccharide Biosynthesis Protein SpsA, Chain A"/>
    <property type="match status" value="1"/>
</dbReference>
<reference evidence="6" key="1">
    <citation type="journal article" date="2019" name="Int. J. Syst. Evol. Microbiol.">
        <title>The Global Catalogue of Microorganisms (GCM) 10K type strain sequencing project: providing services to taxonomists for standard genome sequencing and annotation.</title>
        <authorList>
            <consortium name="The Broad Institute Genomics Platform"/>
            <consortium name="The Broad Institute Genome Sequencing Center for Infectious Disease"/>
            <person name="Wu L."/>
            <person name="Ma J."/>
        </authorList>
    </citation>
    <scope>NUCLEOTIDE SEQUENCE [LARGE SCALE GENOMIC DNA]</scope>
    <source>
        <strain evidence="6">JCM 17839</strain>
    </source>
</reference>
<dbReference type="SUPFAM" id="SSF53756">
    <property type="entry name" value="UDP-Glycosyltransferase/glycogen phosphorylase"/>
    <property type="match status" value="1"/>
</dbReference>
<dbReference type="InterPro" id="IPR028098">
    <property type="entry name" value="Glyco_trans_4-like_N"/>
</dbReference>
<sequence length="728" mass="78187">MRAEPPEAAKRGELSPRVVIVAQEPPMRKADSAGVGYLRDLLDLLRDRGARVTVLVADTETSRRAAADADGYDLVLIPTSRAVTAAGATKDAISTRLAPIRPPRGFLAALRRHPAALAAVRAADVIDVQWPSMTAALPALHRLAPRARLIATLHDVASQGLRRHRAQARSPKTWIRFALSTVQARAVEMRTTALADTVIVFSEKDRALLPRSERVEVVHPPLALPGAVPVAEPGESPELLFVGPLYRGENREALLWFADEIWPRVRAAVPDARLLVAGRATAAHRAAYAHASGIEFVGFVDDLEPLYAQAAAVIAPLRAGAGVKFKVVEALVRGVPVIGTSVAFEGIGDETQQPRRHDDAADFAEAVQAALRDPAGARERARSWQHWAEQNYAPEAFARRIAGIYGLAAAVTAAPVAPVESAPLASVVIPVRNGAHGIARQLTALAQQDVAARLEVIVADNGSTDRTAAVALAHHAGFQDLRVVDAGAHPGVNHARNAGVLAARAEKVLFCDHDDEVHAGWAAAMIRALDDADLVGGRLILTQEDTGGAHVIGEVSALRTALGYLPYAVGADLGVRRAAALDVGGFDESFRRGHDEVDFCWRVQQNGSTIAFAPDAVVTYRQRRGARDRARQSYHSARTSILLWTRHHGIAPVVAPSPRRAVRDAVTSVRYLPRLLSAARRDEAARALGWVWGTLDGQLRYRVLGSPPAPRLIDAHPMPPAPHERRTP</sequence>
<dbReference type="InterPro" id="IPR001173">
    <property type="entry name" value="Glyco_trans_2-like"/>
</dbReference>
<dbReference type="Pfam" id="PF13439">
    <property type="entry name" value="Glyco_transf_4"/>
    <property type="match status" value="1"/>
</dbReference>
<organism evidence="5 6">
    <name type="scientific">Microbacterium panaciterrae</name>
    <dbReference type="NCBI Taxonomy" id="985759"/>
    <lineage>
        <taxon>Bacteria</taxon>
        <taxon>Bacillati</taxon>
        <taxon>Actinomycetota</taxon>
        <taxon>Actinomycetes</taxon>
        <taxon>Micrococcales</taxon>
        <taxon>Microbacteriaceae</taxon>
        <taxon>Microbacterium</taxon>
    </lineage>
</organism>
<dbReference type="PANTHER" id="PTHR43685:SF12">
    <property type="entry name" value="GLYCOSYL TRANSFERASE FAMILY 2"/>
    <property type="match status" value="1"/>
</dbReference>
<dbReference type="SUPFAM" id="SSF53448">
    <property type="entry name" value="Nucleotide-diphospho-sugar transferases"/>
    <property type="match status" value="1"/>
</dbReference>
<name>A0ABP8PFN4_9MICO</name>
<feature type="domain" description="Glycosyltransferase 2-like" evidence="3">
    <location>
        <begin position="426"/>
        <end position="548"/>
    </location>
</feature>
<dbReference type="CDD" id="cd00761">
    <property type="entry name" value="Glyco_tranf_GTA_type"/>
    <property type="match status" value="1"/>
</dbReference>
<protein>
    <recommendedName>
        <fullName evidence="7">D-inositol 3-phosphate glycosyltransferase</fullName>
    </recommendedName>
</protein>
<proteinExistence type="predicted"/>
<accession>A0ABP8PFN4</accession>
<dbReference type="InterPro" id="IPR029044">
    <property type="entry name" value="Nucleotide-diphossugar_trans"/>
</dbReference>
<evidence type="ECO:0000259" key="3">
    <source>
        <dbReference type="Pfam" id="PF00535"/>
    </source>
</evidence>
<dbReference type="Gene3D" id="3.40.50.2000">
    <property type="entry name" value="Glycogen Phosphorylase B"/>
    <property type="match status" value="2"/>
</dbReference>
<gene>
    <name evidence="5" type="ORF">GCM10023171_21200</name>
</gene>
<dbReference type="PANTHER" id="PTHR43685">
    <property type="entry name" value="GLYCOSYLTRANSFERASE"/>
    <property type="match status" value="1"/>
</dbReference>
<dbReference type="Pfam" id="PF13692">
    <property type="entry name" value="Glyco_trans_1_4"/>
    <property type="match status" value="1"/>
</dbReference>
<dbReference type="RefSeq" id="WP_345186782.1">
    <property type="nucleotide sequence ID" value="NZ_BAABGP010000014.1"/>
</dbReference>
<keyword evidence="2" id="KW-0808">Transferase</keyword>
<feature type="domain" description="Glycosyltransferase subfamily 4-like N-terminal" evidence="4">
    <location>
        <begin position="37"/>
        <end position="221"/>
    </location>
</feature>
<comment type="caution">
    <text evidence="5">The sequence shown here is derived from an EMBL/GenBank/DDBJ whole genome shotgun (WGS) entry which is preliminary data.</text>
</comment>
<dbReference type="EMBL" id="BAABGP010000014">
    <property type="protein sequence ID" value="GAA4485990.1"/>
    <property type="molecule type" value="Genomic_DNA"/>
</dbReference>
<dbReference type="InterPro" id="IPR050834">
    <property type="entry name" value="Glycosyltransf_2"/>
</dbReference>
<dbReference type="Proteomes" id="UP001500731">
    <property type="component" value="Unassembled WGS sequence"/>
</dbReference>
<evidence type="ECO:0008006" key="7">
    <source>
        <dbReference type="Google" id="ProtNLM"/>
    </source>
</evidence>
<evidence type="ECO:0000313" key="6">
    <source>
        <dbReference type="Proteomes" id="UP001500731"/>
    </source>
</evidence>